<name>A0A5N6Q793_9ASTR</name>
<dbReference type="InterPro" id="IPR001653">
    <property type="entry name" value="DAP_epimerase_DapF"/>
</dbReference>
<evidence type="ECO:0000256" key="1">
    <source>
        <dbReference type="ARBA" id="ARBA00010219"/>
    </source>
</evidence>
<dbReference type="GO" id="GO:0008837">
    <property type="term" value="F:diaminopimelate epimerase activity"/>
    <property type="evidence" value="ECO:0007669"/>
    <property type="project" value="InterPro"/>
</dbReference>
<comment type="similarity">
    <text evidence="1">Belongs to the diaminopimelate epimerase family.</text>
</comment>
<keyword evidence="2" id="KW-0413">Isomerase</keyword>
<dbReference type="GO" id="GO:0005829">
    <property type="term" value="C:cytosol"/>
    <property type="evidence" value="ECO:0007669"/>
    <property type="project" value="TreeGrafter"/>
</dbReference>
<dbReference type="OrthoDB" id="4768at2759"/>
<evidence type="ECO:0000313" key="3">
    <source>
        <dbReference type="EMBL" id="KAD7479886.1"/>
    </source>
</evidence>
<dbReference type="PANTHER" id="PTHR31689">
    <property type="entry name" value="DIAMINOPIMELATE EPIMERASE, CHLOROPLASTIC"/>
    <property type="match status" value="1"/>
</dbReference>
<reference evidence="3 4" key="1">
    <citation type="submission" date="2019-05" db="EMBL/GenBank/DDBJ databases">
        <title>Mikania micrantha, genome provides insights into the molecular mechanism of rapid growth.</title>
        <authorList>
            <person name="Liu B."/>
        </authorList>
    </citation>
    <scope>NUCLEOTIDE SEQUENCE [LARGE SCALE GENOMIC DNA]</scope>
    <source>
        <strain evidence="3">NLD-2019</strain>
        <tissue evidence="3">Leaf</tissue>
    </source>
</reference>
<gene>
    <name evidence="3" type="ORF">E3N88_03022</name>
</gene>
<dbReference type="Gene3D" id="3.10.310.10">
    <property type="entry name" value="Diaminopimelate Epimerase, Chain A, domain 1"/>
    <property type="match status" value="1"/>
</dbReference>
<dbReference type="Proteomes" id="UP000326396">
    <property type="component" value="Linkage Group LG1"/>
</dbReference>
<dbReference type="PANTHER" id="PTHR31689:SF0">
    <property type="entry name" value="DIAMINOPIMELATE EPIMERASE"/>
    <property type="match status" value="1"/>
</dbReference>
<protein>
    <recommendedName>
        <fullName evidence="5">Diaminopimelate epimerase</fullName>
    </recommendedName>
</protein>
<dbReference type="SUPFAM" id="SSF54506">
    <property type="entry name" value="Diaminopimelate epimerase-like"/>
    <property type="match status" value="1"/>
</dbReference>
<proteinExistence type="inferred from homology"/>
<comment type="caution">
    <text evidence="3">The sequence shown here is derived from an EMBL/GenBank/DDBJ whole genome shotgun (WGS) entry which is preliminary data.</text>
</comment>
<keyword evidence="4" id="KW-1185">Reference proteome</keyword>
<sequence length="130" mass="14611">MRLASLLLRKIYCNSIDLETLKLLSTVSPSYNSEHYILPLLVLIHDMVVDELNMADVGPKFEHHKLFSDRTNTGATLACGTGVCSVVVAAILEGRYERVRGPLEIEWREDDNHVYMMGPAEVVFYGSVQL</sequence>
<organism evidence="3 4">
    <name type="scientific">Mikania micrantha</name>
    <name type="common">bitter vine</name>
    <dbReference type="NCBI Taxonomy" id="192012"/>
    <lineage>
        <taxon>Eukaryota</taxon>
        <taxon>Viridiplantae</taxon>
        <taxon>Streptophyta</taxon>
        <taxon>Embryophyta</taxon>
        <taxon>Tracheophyta</taxon>
        <taxon>Spermatophyta</taxon>
        <taxon>Magnoliopsida</taxon>
        <taxon>eudicotyledons</taxon>
        <taxon>Gunneridae</taxon>
        <taxon>Pentapetalae</taxon>
        <taxon>asterids</taxon>
        <taxon>campanulids</taxon>
        <taxon>Asterales</taxon>
        <taxon>Asteraceae</taxon>
        <taxon>Asteroideae</taxon>
        <taxon>Heliantheae alliance</taxon>
        <taxon>Eupatorieae</taxon>
        <taxon>Mikania</taxon>
    </lineage>
</organism>
<dbReference type="EMBL" id="SZYD01000001">
    <property type="protein sequence ID" value="KAD7479886.1"/>
    <property type="molecule type" value="Genomic_DNA"/>
</dbReference>
<evidence type="ECO:0000256" key="2">
    <source>
        <dbReference type="ARBA" id="ARBA00023235"/>
    </source>
</evidence>
<dbReference type="AlphaFoldDB" id="A0A5N6Q793"/>
<evidence type="ECO:0008006" key="5">
    <source>
        <dbReference type="Google" id="ProtNLM"/>
    </source>
</evidence>
<accession>A0A5N6Q793</accession>
<dbReference type="GO" id="GO:0009089">
    <property type="term" value="P:lysine biosynthetic process via diaminopimelate"/>
    <property type="evidence" value="ECO:0007669"/>
    <property type="project" value="InterPro"/>
</dbReference>
<evidence type="ECO:0000313" key="4">
    <source>
        <dbReference type="Proteomes" id="UP000326396"/>
    </source>
</evidence>